<comment type="similarity">
    <text evidence="1">Belongs to the TCP11 family.</text>
</comment>
<evidence type="ECO:0000313" key="3">
    <source>
        <dbReference type="Proteomes" id="UP000694416"/>
    </source>
</evidence>
<organism evidence="2 3">
    <name type="scientific">Piliocolobus tephrosceles</name>
    <name type="common">Ugandan red Colobus</name>
    <dbReference type="NCBI Taxonomy" id="591936"/>
    <lineage>
        <taxon>Eukaryota</taxon>
        <taxon>Metazoa</taxon>
        <taxon>Chordata</taxon>
        <taxon>Craniata</taxon>
        <taxon>Vertebrata</taxon>
        <taxon>Euteleostomi</taxon>
        <taxon>Mammalia</taxon>
        <taxon>Eutheria</taxon>
        <taxon>Euarchontoglires</taxon>
        <taxon>Primates</taxon>
        <taxon>Haplorrhini</taxon>
        <taxon>Catarrhini</taxon>
        <taxon>Cercopithecidae</taxon>
        <taxon>Colobinae</taxon>
        <taxon>Piliocolobus</taxon>
    </lineage>
</organism>
<accession>A0A8C9LN34</accession>
<dbReference type="AlphaFoldDB" id="A0A8C9LN34"/>
<sequence length="137" mass="15775">LNCLCWDYRHEPRRLPSFNPSYSVEGSFTGAMYNAFLNHLQEQLLSTPPDFTCALELLKEVKETLLSLLLPWQNHLRNETEEALDTDLLKQEAEHGALDVPHLSNYILNLMTLLYAPVRDEAIQKLEAITDPVQLLR</sequence>
<dbReference type="PANTHER" id="PTHR12832">
    <property type="entry name" value="TESTIS-SPECIFIC PROTEIN PBS13 T-COMPLEX 11"/>
    <property type="match status" value="1"/>
</dbReference>
<dbReference type="Ensembl" id="ENSPTET00000023307.1">
    <property type="protein sequence ID" value="ENSPTEP00000015652.1"/>
    <property type="gene ID" value="ENSPTEG00000017295.1"/>
</dbReference>
<protein>
    <submittedName>
        <fullName evidence="2">Uncharacterized protein</fullName>
    </submittedName>
</protein>
<proteinExistence type="inferred from homology"/>
<evidence type="ECO:0000313" key="2">
    <source>
        <dbReference type="Ensembl" id="ENSPTEP00000015652.1"/>
    </source>
</evidence>
<dbReference type="GO" id="GO:0036126">
    <property type="term" value="C:sperm flagellum"/>
    <property type="evidence" value="ECO:0007669"/>
    <property type="project" value="TreeGrafter"/>
</dbReference>
<dbReference type="Proteomes" id="UP000694416">
    <property type="component" value="Unplaced"/>
</dbReference>
<reference evidence="2" key="1">
    <citation type="submission" date="2025-08" db="UniProtKB">
        <authorList>
            <consortium name="Ensembl"/>
        </authorList>
    </citation>
    <scope>IDENTIFICATION</scope>
</reference>
<evidence type="ECO:0000256" key="1">
    <source>
        <dbReference type="ARBA" id="ARBA00010954"/>
    </source>
</evidence>
<dbReference type="Pfam" id="PF05794">
    <property type="entry name" value="Tcp11"/>
    <property type="match status" value="1"/>
</dbReference>
<name>A0A8C9LN34_9PRIM</name>
<reference evidence="2" key="2">
    <citation type="submission" date="2025-09" db="UniProtKB">
        <authorList>
            <consortium name="Ensembl"/>
        </authorList>
    </citation>
    <scope>IDENTIFICATION</scope>
</reference>
<dbReference type="PANTHER" id="PTHR12832:SF21">
    <property type="entry name" value="T-COMPLEX PROTEIN 11 X-LINKED PROTEIN 1-RELATED"/>
    <property type="match status" value="1"/>
</dbReference>
<dbReference type="GO" id="GO:0001669">
    <property type="term" value="C:acrosomal vesicle"/>
    <property type="evidence" value="ECO:0007669"/>
    <property type="project" value="TreeGrafter"/>
</dbReference>
<keyword evidence="3" id="KW-1185">Reference proteome</keyword>
<dbReference type="GO" id="GO:1902490">
    <property type="term" value="P:regulation of sperm capacitation"/>
    <property type="evidence" value="ECO:0007669"/>
    <property type="project" value="TreeGrafter"/>
</dbReference>
<dbReference type="GO" id="GO:0010737">
    <property type="term" value="P:protein kinase A signaling"/>
    <property type="evidence" value="ECO:0007669"/>
    <property type="project" value="TreeGrafter"/>
</dbReference>
<dbReference type="InterPro" id="IPR008862">
    <property type="entry name" value="Tcp11"/>
</dbReference>